<organism evidence="2 3">
    <name type="scientific">Acorus calamus</name>
    <name type="common">Sweet flag</name>
    <dbReference type="NCBI Taxonomy" id="4465"/>
    <lineage>
        <taxon>Eukaryota</taxon>
        <taxon>Viridiplantae</taxon>
        <taxon>Streptophyta</taxon>
        <taxon>Embryophyta</taxon>
        <taxon>Tracheophyta</taxon>
        <taxon>Spermatophyta</taxon>
        <taxon>Magnoliopsida</taxon>
        <taxon>Liliopsida</taxon>
        <taxon>Acoraceae</taxon>
        <taxon>Acorus</taxon>
    </lineage>
</organism>
<dbReference type="EMBL" id="JAUJYO010000009">
    <property type="protein sequence ID" value="KAK1308243.1"/>
    <property type="molecule type" value="Genomic_DNA"/>
</dbReference>
<feature type="compositionally biased region" description="Basic and acidic residues" evidence="1">
    <location>
        <begin position="80"/>
        <end position="92"/>
    </location>
</feature>
<gene>
    <name evidence="2" type="ORF">QJS10_CPA09g01904</name>
</gene>
<name>A0AAV9E7D8_ACOCL</name>
<evidence type="ECO:0000313" key="3">
    <source>
        <dbReference type="Proteomes" id="UP001180020"/>
    </source>
</evidence>
<reference evidence="2" key="2">
    <citation type="submission" date="2023-06" db="EMBL/GenBank/DDBJ databases">
        <authorList>
            <person name="Ma L."/>
            <person name="Liu K.-W."/>
            <person name="Li Z."/>
            <person name="Hsiao Y.-Y."/>
            <person name="Qi Y."/>
            <person name="Fu T."/>
            <person name="Tang G."/>
            <person name="Zhang D."/>
            <person name="Sun W.-H."/>
            <person name="Liu D.-K."/>
            <person name="Li Y."/>
            <person name="Chen G.-Z."/>
            <person name="Liu X.-D."/>
            <person name="Liao X.-Y."/>
            <person name="Jiang Y.-T."/>
            <person name="Yu X."/>
            <person name="Hao Y."/>
            <person name="Huang J."/>
            <person name="Zhao X.-W."/>
            <person name="Ke S."/>
            <person name="Chen Y.-Y."/>
            <person name="Wu W.-L."/>
            <person name="Hsu J.-L."/>
            <person name="Lin Y.-F."/>
            <person name="Huang M.-D."/>
            <person name="Li C.-Y."/>
            <person name="Huang L."/>
            <person name="Wang Z.-W."/>
            <person name="Zhao X."/>
            <person name="Zhong W.-Y."/>
            <person name="Peng D.-H."/>
            <person name="Ahmad S."/>
            <person name="Lan S."/>
            <person name="Zhang J.-S."/>
            <person name="Tsai W.-C."/>
            <person name="Van De Peer Y."/>
            <person name="Liu Z.-J."/>
        </authorList>
    </citation>
    <scope>NUCLEOTIDE SEQUENCE</scope>
    <source>
        <strain evidence="2">CP</strain>
        <tissue evidence="2">Leaves</tissue>
    </source>
</reference>
<dbReference type="AlphaFoldDB" id="A0AAV9E7D8"/>
<dbReference type="Proteomes" id="UP001180020">
    <property type="component" value="Unassembled WGS sequence"/>
</dbReference>
<dbReference type="PANTHER" id="PTHR36038">
    <property type="entry name" value="OS06G0102750 PROTEIN"/>
    <property type="match status" value="1"/>
</dbReference>
<protein>
    <submittedName>
        <fullName evidence="2">Uncharacterized protein</fullName>
    </submittedName>
</protein>
<comment type="caution">
    <text evidence="2">The sequence shown here is derived from an EMBL/GenBank/DDBJ whole genome shotgun (WGS) entry which is preliminary data.</text>
</comment>
<evidence type="ECO:0000313" key="2">
    <source>
        <dbReference type="EMBL" id="KAK1308243.1"/>
    </source>
</evidence>
<sequence>MEGKDSVTIVLARGDTRTCFYSTLNLKSLKSLYKNHHWRHQVKEESVHESAEQVHVGSKVLPICEATTTTTRSSVNAEDGDQHETEKKCEGRRSKSRMKELLRWAAAAKSDRGGNRGWKVLYFRNRSGAMKASSFDESSENSSKISFRWDVGSCSNSSAFSPHSLASASRNDRILVKDSTDTVSDSLHDGAEAVVVSPRSEESARVGNWITTDTDFVVLEL</sequence>
<feature type="region of interest" description="Disordered" evidence="1">
    <location>
        <begin position="71"/>
        <end position="92"/>
    </location>
</feature>
<reference evidence="2" key="1">
    <citation type="journal article" date="2023" name="Nat. Commun.">
        <title>Diploid and tetraploid genomes of Acorus and the evolution of monocots.</title>
        <authorList>
            <person name="Ma L."/>
            <person name="Liu K.W."/>
            <person name="Li Z."/>
            <person name="Hsiao Y.Y."/>
            <person name="Qi Y."/>
            <person name="Fu T."/>
            <person name="Tang G.D."/>
            <person name="Zhang D."/>
            <person name="Sun W.H."/>
            <person name="Liu D.K."/>
            <person name="Li Y."/>
            <person name="Chen G.Z."/>
            <person name="Liu X.D."/>
            <person name="Liao X.Y."/>
            <person name="Jiang Y.T."/>
            <person name="Yu X."/>
            <person name="Hao Y."/>
            <person name="Huang J."/>
            <person name="Zhao X.W."/>
            <person name="Ke S."/>
            <person name="Chen Y.Y."/>
            <person name="Wu W.L."/>
            <person name="Hsu J.L."/>
            <person name="Lin Y.F."/>
            <person name="Huang M.D."/>
            <person name="Li C.Y."/>
            <person name="Huang L."/>
            <person name="Wang Z.W."/>
            <person name="Zhao X."/>
            <person name="Zhong W.Y."/>
            <person name="Peng D.H."/>
            <person name="Ahmad S."/>
            <person name="Lan S."/>
            <person name="Zhang J.S."/>
            <person name="Tsai W.C."/>
            <person name="Van de Peer Y."/>
            <person name="Liu Z.J."/>
        </authorList>
    </citation>
    <scope>NUCLEOTIDE SEQUENCE</scope>
    <source>
        <strain evidence="2">CP</strain>
    </source>
</reference>
<dbReference type="PANTHER" id="PTHR36038:SF3">
    <property type="entry name" value="OVATE FAMILY PROTEIN"/>
    <property type="match status" value="1"/>
</dbReference>
<keyword evidence="3" id="KW-1185">Reference proteome</keyword>
<accession>A0AAV9E7D8</accession>
<proteinExistence type="predicted"/>
<evidence type="ECO:0000256" key="1">
    <source>
        <dbReference type="SAM" id="MobiDB-lite"/>
    </source>
</evidence>